<dbReference type="Pfam" id="PF08856">
    <property type="entry name" value="DUF1826"/>
    <property type="match status" value="1"/>
</dbReference>
<evidence type="ECO:0000313" key="1">
    <source>
        <dbReference type="EMBL" id="WQH16699.1"/>
    </source>
</evidence>
<evidence type="ECO:0000313" key="2">
    <source>
        <dbReference type="Proteomes" id="UP001327459"/>
    </source>
</evidence>
<name>A0ABZ0YZA6_9GAMM</name>
<sequence length="205" mass="21887">MNDMATLERATSPRVTVTGHAEGLATIHDAGVSAVLWQRPRPPGFDEWIAALPLDQLPSAQLTVPAAGVAEAVTACCDAAGMPDTTSRQWLIEDIAALAKRFAAILRVTDIRLKLNVIHSVTCPKFHVDAVPARLLCTYRGTGTQYGIARPGNAPAEVFDTPTGAPLLLRGKQWQDDAPTTLLHRSPSLRGGDPTRLLMVIDPAA</sequence>
<dbReference type="InterPro" id="IPR014955">
    <property type="entry name" value="DUF1826"/>
</dbReference>
<dbReference type="EMBL" id="CP140153">
    <property type="protein sequence ID" value="WQH16699.1"/>
    <property type="molecule type" value="Genomic_DNA"/>
</dbReference>
<keyword evidence="2" id="KW-1185">Reference proteome</keyword>
<gene>
    <name evidence="1" type="ORF">SR882_02010</name>
</gene>
<reference evidence="1 2" key="1">
    <citation type="submission" date="2023-11" db="EMBL/GenBank/DDBJ databases">
        <title>MicrobeMod: A computational toolkit for identifying prokaryotic methylation and restriction-modification with nanopore sequencing.</title>
        <authorList>
            <person name="Crits-Christoph A."/>
            <person name="Kang S.C."/>
            <person name="Lee H."/>
            <person name="Ostrov N."/>
        </authorList>
    </citation>
    <scope>NUCLEOTIDE SEQUENCE [LARGE SCALE GENOMIC DNA]</scope>
    <source>
        <strain evidence="1 2">ATCC 49870</strain>
    </source>
</reference>
<proteinExistence type="predicted"/>
<accession>A0ABZ0YZA6</accession>
<organism evidence="1 2">
    <name type="scientific">Guyparkeria halophila</name>
    <dbReference type="NCBI Taxonomy" id="47960"/>
    <lineage>
        <taxon>Bacteria</taxon>
        <taxon>Pseudomonadati</taxon>
        <taxon>Pseudomonadota</taxon>
        <taxon>Gammaproteobacteria</taxon>
        <taxon>Chromatiales</taxon>
        <taxon>Thioalkalibacteraceae</taxon>
        <taxon>Guyparkeria</taxon>
    </lineage>
</organism>
<dbReference type="RefSeq" id="WP_322521688.1">
    <property type="nucleotide sequence ID" value="NZ_CP140153.1"/>
</dbReference>
<protein>
    <submittedName>
        <fullName evidence="1">DUF1826 domain-containing protein</fullName>
    </submittedName>
</protein>
<dbReference type="Proteomes" id="UP001327459">
    <property type="component" value="Chromosome"/>
</dbReference>